<accession>C8XB76</accession>
<evidence type="ECO:0000313" key="2">
    <source>
        <dbReference type="EMBL" id="ACV81368.1"/>
    </source>
</evidence>
<dbReference type="HOGENOM" id="CLU_132093_0_0_11"/>
<dbReference type="SUPFAM" id="SSF51182">
    <property type="entry name" value="RmlC-like cupins"/>
    <property type="match status" value="1"/>
</dbReference>
<keyword evidence="3" id="KW-1185">Reference proteome</keyword>
<dbReference type="InterPro" id="IPR011051">
    <property type="entry name" value="RmlC_Cupin_sf"/>
</dbReference>
<dbReference type="eggNOG" id="COG0662">
    <property type="taxonomic scope" value="Bacteria"/>
</dbReference>
<dbReference type="InterPro" id="IPR014710">
    <property type="entry name" value="RmlC-like_jellyroll"/>
</dbReference>
<evidence type="ECO:0000259" key="1">
    <source>
        <dbReference type="Pfam" id="PF07883"/>
    </source>
</evidence>
<dbReference type="InterPro" id="IPR013096">
    <property type="entry name" value="Cupin_2"/>
</dbReference>
<evidence type="ECO:0000313" key="3">
    <source>
        <dbReference type="Proteomes" id="UP000002218"/>
    </source>
</evidence>
<proteinExistence type="predicted"/>
<dbReference type="InParanoid" id="C8XB76"/>
<reference evidence="3" key="1">
    <citation type="submission" date="2009-09" db="EMBL/GenBank/DDBJ databases">
        <title>The complete genome of Nakamurella multipartita DSM 44233.</title>
        <authorList>
            <consortium name="US DOE Joint Genome Institute (JGI-PGF)"/>
            <person name="Lucas S."/>
            <person name="Copeland A."/>
            <person name="Lapidus A."/>
            <person name="Glavina del Rio T."/>
            <person name="Dalin E."/>
            <person name="Tice H."/>
            <person name="Bruce D."/>
            <person name="Goodwin L."/>
            <person name="Pitluck S."/>
            <person name="Kyrpides N."/>
            <person name="Mavromatis K."/>
            <person name="Ivanova N."/>
            <person name="Ovchinnikova G."/>
            <person name="Sims D."/>
            <person name="Meincke L."/>
            <person name="Brettin T."/>
            <person name="Detter J.C."/>
            <person name="Han C."/>
            <person name="Larimer F."/>
            <person name="Land M."/>
            <person name="Hauser L."/>
            <person name="Markowitz V."/>
            <person name="Cheng J.-F."/>
            <person name="Hugenholtz P."/>
            <person name="Woyke T."/>
            <person name="Wu D."/>
            <person name="Klenk H.-P."/>
            <person name="Eisen J.A."/>
        </authorList>
    </citation>
    <scope>NUCLEOTIDE SEQUENCE [LARGE SCALE GENOMIC DNA]</scope>
    <source>
        <strain evidence="3">ATCC 700099 / DSM 44233 / CIP 104796 / JCM 9543 / NBRC 105858 / Y-104</strain>
    </source>
</reference>
<reference evidence="2 3" key="2">
    <citation type="journal article" date="2010" name="Stand. Genomic Sci.">
        <title>Complete genome sequence of Nakamurella multipartita type strain (Y-104).</title>
        <authorList>
            <person name="Tice H."/>
            <person name="Mayilraj S."/>
            <person name="Sims D."/>
            <person name="Lapidus A."/>
            <person name="Nolan M."/>
            <person name="Lucas S."/>
            <person name="Glavina Del Rio T."/>
            <person name="Copeland A."/>
            <person name="Cheng J.F."/>
            <person name="Meincke L."/>
            <person name="Bruce D."/>
            <person name="Goodwin L."/>
            <person name="Pitluck S."/>
            <person name="Ivanova N."/>
            <person name="Mavromatis K."/>
            <person name="Ovchinnikova G."/>
            <person name="Pati A."/>
            <person name="Chen A."/>
            <person name="Palaniappan K."/>
            <person name="Land M."/>
            <person name="Hauser L."/>
            <person name="Chang Y.J."/>
            <person name="Jeffries C.D."/>
            <person name="Detter J.C."/>
            <person name="Brettin T."/>
            <person name="Rohde M."/>
            <person name="Goker M."/>
            <person name="Bristow J."/>
            <person name="Eisen J.A."/>
            <person name="Markowitz V."/>
            <person name="Hugenholtz P."/>
            <person name="Kyrpides N.C."/>
            <person name="Klenk H.P."/>
            <person name="Chen F."/>
        </authorList>
    </citation>
    <scope>NUCLEOTIDE SEQUENCE [LARGE SCALE GENOMIC DNA]</scope>
    <source>
        <strain evidence="3">ATCC 700099 / DSM 44233 / CIP 104796 / JCM 9543 / NBRC 105858 / Y-104</strain>
    </source>
</reference>
<dbReference type="Gene3D" id="2.60.120.10">
    <property type="entry name" value="Jelly Rolls"/>
    <property type="match status" value="1"/>
</dbReference>
<name>C8XB76_NAKMY</name>
<dbReference type="Proteomes" id="UP000002218">
    <property type="component" value="Chromosome"/>
</dbReference>
<dbReference type="STRING" id="479431.Namu_5098"/>
<dbReference type="EMBL" id="CP001737">
    <property type="protein sequence ID" value="ACV81368.1"/>
    <property type="molecule type" value="Genomic_DNA"/>
</dbReference>
<dbReference type="RefSeq" id="WP_015750176.1">
    <property type="nucleotide sequence ID" value="NC_013235.1"/>
</dbReference>
<dbReference type="AlphaFoldDB" id="C8XB76"/>
<gene>
    <name evidence="2" type="ordered locus">Namu_5098</name>
</gene>
<dbReference type="Pfam" id="PF07883">
    <property type="entry name" value="Cupin_2"/>
    <property type="match status" value="1"/>
</dbReference>
<dbReference type="OrthoDB" id="5145129at2"/>
<protein>
    <submittedName>
        <fullName evidence="2">Cupin 2 conserved barrel domain protein</fullName>
    </submittedName>
</protein>
<organism evidence="2 3">
    <name type="scientific">Nakamurella multipartita (strain ATCC 700099 / DSM 44233 / CIP 104796 / JCM 9543 / NBRC 105858 / Y-104)</name>
    <name type="common">Microsphaera multipartita</name>
    <dbReference type="NCBI Taxonomy" id="479431"/>
    <lineage>
        <taxon>Bacteria</taxon>
        <taxon>Bacillati</taxon>
        <taxon>Actinomycetota</taxon>
        <taxon>Actinomycetes</taxon>
        <taxon>Nakamurellales</taxon>
        <taxon>Nakamurellaceae</taxon>
        <taxon>Nakamurella</taxon>
    </lineage>
</organism>
<feature type="domain" description="Cupin type-2" evidence="1">
    <location>
        <begin position="36"/>
        <end position="103"/>
    </location>
</feature>
<sequence>MPVLTAPPGPTHDIGTARFTALATPSRGSHDTSVWRVEIEPGTPATPHRLTREEVFVVLAGRAAVRIDGRPGSAEVGDAIVVPAGVAFELTATGDEPLRALCLLPVGGQAQLDGGEPFTPPWAQ</sequence>
<dbReference type="KEGG" id="nml:Namu_5098"/>